<comment type="caution">
    <text evidence="3">The sequence shown here is derived from an EMBL/GenBank/DDBJ whole genome shotgun (WGS) entry which is preliminary data.</text>
</comment>
<dbReference type="Proteomes" id="UP001408356">
    <property type="component" value="Unassembled WGS sequence"/>
</dbReference>
<sequence length="466" mass="54898">MYLERRPLADVSKHFASRRLICLALAILSTSTILFLNSRETGKFSFFQASIREPQEKQQISLGQSPPAEEQWAFETQRDALNFGMSDEQCDIAFPDLYWELERARDHIIETKGSIFEKDVHVDRKEEYSGRQHGEFQVMIYDGELYVIKEVPGEPDRSRGLAALANMYRALTSIPNPKSIPNIEFVFDIEDVAQSPQHQPNRIRWSWAREKNNPWLWVMPDFDGWSYPDDGVASYTQFREDVADLESSYVHGWDDKPSKLSWRGSLAVNTQLRGDLVTAAKGRMWSDVEAIDWHNRDNIMAMQDFCRYQYVAHTEGNSWSGRLRYLHNCNSVPVIHNLQYMAHYYHLLKSNGTEQNYVEVRRDWRDLDEKMKSLIIRPDDARKIAAESTRVFRDRYLTPAAEACYWRRMFKSWRSVMAFEPRSHRVTKNGTLVRRGVSWERFAFRQEKSFEHGFYEEEKHQEDDET</sequence>
<evidence type="ECO:0000313" key="3">
    <source>
        <dbReference type="EMBL" id="KAK9415955.1"/>
    </source>
</evidence>
<keyword evidence="4" id="KW-1185">Reference proteome</keyword>
<dbReference type="InterPro" id="IPR051091">
    <property type="entry name" value="O-Glucosyltr/Glycosyltrsf_90"/>
</dbReference>
<dbReference type="PANTHER" id="PTHR12203">
    <property type="entry name" value="KDEL LYS-ASP-GLU-LEU CONTAINING - RELATED"/>
    <property type="match status" value="1"/>
</dbReference>
<proteinExistence type="predicted"/>
<protein>
    <recommendedName>
        <fullName evidence="2">Glycosyl transferase CAP10 domain-containing protein</fullName>
    </recommendedName>
</protein>
<dbReference type="InterPro" id="IPR006598">
    <property type="entry name" value="CAP10"/>
</dbReference>
<dbReference type="EMBL" id="JARVKF010000410">
    <property type="protein sequence ID" value="KAK9415955.1"/>
    <property type="molecule type" value="Genomic_DNA"/>
</dbReference>
<accession>A0ABR2UMT8</accession>
<feature type="domain" description="Glycosyl transferase CAP10" evidence="2">
    <location>
        <begin position="179"/>
        <end position="413"/>
    </location>
</feature>
<dbReference type="PANTHER" id="PTHR12203:SF107">
    <property type="entry name" value="GLYCOSYL TRANSFERASE CAP10 DOMAIN-CONTAINING PROTEIN"/>
    <property type="match status" value="1"/>
</dbReference>
<name>A0ABR2UMT8_9PEZI</name>
<keyword evidence="1" id="KW-1133">Transmembrane helix</keyword>
<evidence type="ECO:0000259" key="2">
    <source>
        <dbReference type="SMART" id="SM00672"/>
    </source>
</evidence>
<organism evidence="3 4">
    <name type="scientific">Seiridium unicorne</name>
    <dbReference type="NCBI Taxonomy" id="138068"/>
    <lineage>
        <taxon>Eukaryota</taxon>
        <taxon>Fungi</taxon>
        <taxon>Dikarya</taxon>
        <taxon>Ascomycota</taxon>
        <taxon>Pezizomycotina</taxon>
        <taxon>Sordariomycetes</taxon>
        <taxon>Xylariomycetidae</taxon>
        <taxon>Amphisphaeriales</taxon>
        <taxon>Sporocadaceae</taxon>
        <taxon>Seiridium</taxon>
    </lineage>
</organism>
<keyword evidence="1" id="KW-0472">Membrane</keyword>
<dbReference type="SMART" id="SM00672">
    <property type="entry name" value="CAP10"/>
    <property type="match status" value="1"/>
</dbReference>
<gene>
    <name evidence="3" type="ORF">SUNI508_09915</name>
</gene>
<feature type="transmembrane region" description="Helical" evidence="1">
    <location>
        <begin position="20"/>
        <end position="38"/>
    </location>
</feature>
<keyword evidence="1" id="KW-0812">Transmembrane</keyword>
<evidence type="ECO:0000313" key="4">
    <source>
        <dbReference type="Proteomes" id="UP001408356"/>
    </source>
</evidence>
<reference evidence="3 4" key="1">
    <citation type="journal article" date="2024" name="J. Plant Pathol.">
        <title>Sequence and assembly of the genome of Seiridium unicorne, isolate CBS 538.82, causal agent of cypress canker disease.</title>
        <authorList>
            <person name="Scali E."/>
            <person name="Rocca G.D."/>
            <person name="Danti R."/>
            <person name="Garbelotto M."/>
            <person name="Barberini S."/>
            <person name="Baroncelli R."/>
            <person name="Emiliani G."/>
        </authorList>
    </citation>
    <scope>NUCLEOTIDE SEQUENCE [LARGE SCALE GENOMIC DNA]</scope>
    <source>
        <strain evidence="3 4">BM-138-508</strain>
    </source>
</reference>
<evidence type="ECO:0000256" key="1">
    <source>
        <dbReference type="SAM" id="Phobius"/>
    </source>
</evidence>
<dbReference type="Pfam" id="PF05686">
    <property type="entry name" value="Glyco_transf_90"/>
    <property type="match status" value="1"/>
</dbReference>